<dbReference type="EMBL" id="QOVF01000002">
    <property type="protein sequence ID" value="KAA0695195.1"/>
    <property type="molecule type" value="Genomic_DNA"/>
</dbReference>
<keyword evidence="2" id="KW-1185">Reference proteome</keyword>
<protein>
    <submittedName>
        <fullName evidence="1">Uncharacterized protein</fullName>
    </submittedName>
</protein>
<dbReference type="RefSeq" id="WP_149332555.1">
    <property type="nucleotide sequence ID" value="NZ_QOVF01000002.1"/>
</dbReference>
<gene>
    <name evidence="1" type="ORF">DT594_10190</name>
</gene>
<reference evidence="1 2" key="1">
    <citation type="submission" date="2018-07" db="EMBL/GenBank/DDBJ databases">
        <title>Pseudomonas laoshanensis sp. nov., isolated from soil.</title>
        <authorList>
            <person name="Sun J."/>
            <person name="Yu L."/>
            <person name="Wang M."/>
            <person name="Zhang C."/>
        </authorList>
    </citation>
    <scope>NUCLEOTIDE SEQUENCE [LARGE SCALE GENOMIC DNA]</scope>
    <source>
        <strain evidence="1 2">Y22</strain>
    </source>
</reference>
<evidence type="ECO:0000313" key="2">
    <source>
        <dbReference type="Proteomes" id="UP000463138"/>
    </source>
</evidence>
<dbReference type="OrthoDB" id="7025577at2"/>
<dbReference type="AlphaFoldDB" id="A0A7V7GV79"/>
<name>A0A7V7GV79_9GAMM</name>
<dbReference type="Proteomes" id="UP000463138">
    <property type="component" value="Unassembled WGS sequence"/>
</dbReference>
<accession>A0A7V7GV79</accession>
<organism evidence="1 2">
    <name type="scientific">Halopseudomonas laoshanensis</name>
    <dbReference type="NCBI Taxonomy" id="2268758"/>
    <lineage>
        <taxon>Bacteria</taxon>
        <taxon>Pseudomonadati</taxon>
        <taxon>Pseudomonadota</taxon>
        <taxon>Gammaproteobacteria</taxon>
        <taxon>Pseudomonadales</taxon>
        <taxon>Pseudomonadaceae</taxon>
        <taxon>Halopseudomonas</taxon>
    </lineage>
</organism>
<comment type="caution">
    <text evidence="1">The sequence shown here is derived from an EMBL/GenBank/DDBJ whole genome shotgun (WGS) entry which is preliminary data.</text>
</comment>
<sequence length="97" mass="10607">MQPPQDNGANDEQADEIFAHERLLEAIEKQLASNEPAFAQATLNKLTLVGYSREDSMDLMAAVLAHCIGVMLDTDQPFDMTAYEAGLRNLPELPSAS</sequence>
<evidence type="ECO:0000313" key="1">
    <source>
        <dbReference type="EMBL" id="KAA0695195.1"/>
    </source>
</evidence>
<proteinExistence type="predicted"/>